<evidence type="ECO:0000256" key="3">
    <source>
        <dbReference type="ARBA" id="ARBA00022840"/>
    </source>
</evidence>
<dbReference type="InterPro" id="IPR032875">
    <property type="entry name" value="Succ_CoA_lig_flav_dom"/>
</dbReference>
<dbReference type="InterPro" id="IPR016102">
    <property type="entry name" value="Succinyl-CoA_synth-like"/>
</dbReference>
<name>A0ABQ9X8L9_9EUKA</name>
<dbReference type="EMBL" id="JARBJD010000166">
    <property type="protein sequence ID" value="KAK2948907.1"/>
    <property type="molecule type" value="Genomic_DNA"/>
</dbReference>
<keyword evidence="1 6" id="KW-0436">Ligase</keyword>
<dbReference type="Pfam" id="PF19045">
    <property type="entry name" value="Ligase_CoA_2"/>
    <property type="match status" value="1"/>
</dbReference>
<sequence length="742" mass="80726">MSEKLRMDGFFNPTSLAIIGASQKENTPGWAMARTALETFKLGPVYFVNPRGGKLFEQECYKTISDIPAPKVDLAVIAVAAKFTPASVEELAAKKGCKYVVIVSGGFAEVDEAGSAYQNQVKELCQKYGIRVIGPNCVGIYSPFETIDCLFIEGSLATRPKPGNISFATQSGGFGMCMFNELYNMAPEFPWFGRLVSLGNSCDVCEADFMEFFENDERTAVSTFYLEGFKQSQRFLEAARRSVMKGKPVLVVKSGKNEAGSHALKSHSASLAADDKVTDALLKQYGIIRCEGWKDMFQLYATSFACGATIKGKNIQIVTNGGGQGVQLADGISQFGMNLANISTDVSSFLKSKFPPFYIVANPFDLTGSGTNDEFMIALETMAKDDSNDAIVLNLISYLSQIDPISLTKRLVEKFGRHVPNRKPLFFVLIGAATAVREECTKMLLDAGIPIFDSEIDAARCMSAMYHFEEFRNAQLKQVNEDACHDCSQAKVKITEILASAQKELKEGQDERALLEHEAYGILNEMGLPLPHYCLATSAKEGEDFVSKAYPGKEREAAEFVVKIVSPAVLHKTEAGGVFIGIPAKEGSVGESVDKMLTKFKDVDVRGALVCEMVPPRPTPGASRPKGVELIVGMNTDPTFGKILLVGIGGVLVEVLQDVTFGSCPMTHGDALAMIDRLKSQKMLNGYRGMPVVDRAQLASLMVKVSQLAAQFPQINSIDFNPVIAGDGKLWVVDARIMVSRC</sequence>
<organism evidence="6 7">
    <name type="scientific">Blattamonas nauphoetae</name>
    <dbReference type="NCBI Taxonomy" id="2049346"/>
    <lineage>
        <taxon>Eukaryota</taxon>
        <taxon>Metamonada</taxon>
        <taxon>Preaxostyla</taxon>
        <taxon>Oxymonadida</taxon>
        <taxon>Blattamonas</taxon>
    </lineage>
</organism>
<dbReference type="PANTHER" id="PTHR43334">
    <property type="entry name" value="ACETATE--COA LIGASE [ADP-FORMING]"/>
    <property type="match status" value="1"/>
</dbReference>
<dbReference type="InterPro" id="IPR003781">
    <property type="entry name" value="CoA-bd"/>
</dbReference>
<dbReference type="SUPFAM" id="SSF56059">
    <property type="entry name" value="Glutathione synthetase ATP-binding domain-like"/>
    <property type="match status" value="1"/>
</dbReference>
<accession>A0ABQ9X8L9</accession>
<evidence type="ECO:0000256" key="1">
    <source>
        <dbReference type="ARBA" id="ARBA00022598"/>
    </source>
</evidence>
<keyword evidence="4" id="KW-0175">Coiled coil</keyword>
<dbReference type="Pfam" id="PF13607">
    <property type="entry name" value="Succ_CoA_lig"/>
    <property type="match status" value="1"/>
</dbReference>
<dbReference type="EC" id="6.2.1.13" evidence="6"/>
<dbReference type="InterPro" id="IPR013815">
    <property type="entry name" value="ATP_grasp_subdomain_1"/>
</dbReference>
<dbReference type="PANTHER" id="PTHR43334:SF1">
    <property type="entry name" value="3-HYDROXYPROPIONATE--COA LIGASE [ADP-FORMING]"/>
    <property type="match status" value="1"/>
</dbReference>
<proteinExistence type="predicted"/>
<dbReference type="Gene3D" id="3.40.50.261">
    <property type="entry name" value="Succinyl-CoA synthetase domains"/>
    <property type="match status" value="2"/>
</dbReference>
<comment type="caution">
    <text evidence="6">The sequence shown here is derived from an EMBL/GenBank/DDBJ whole genome shotgun (WGS) entry which is preliminary data.</text>
</comment>
<dbReference type="InterPro" id="IPR036291">
    <property type="entry name" value="NAD(P)-bd_dom_sf"/>
</dbReference>
<dbReference type="SUPFAM" id="SSF51735">
    <property type="entry name" value="NAD(P)-binding Rossmann-fold domains"/>
    <property type="match status" value="1"/>
</dbReference>
<evidence type="ECO:0000259" key="5">
    <source>
        <dbReference type="SMART" id="SM00881"/>
    </source>
</evidence>
<dbReference type="InterPro" id="IPR043938">
    <property type="entry name" value="Ligase_CoA_dom"/>
</dbReference>
<evidence type="ECO:0000313" key="7">
    <source>
        <dbReference type="Proteomes" id="UP001281761"/>
    </source>
</evidence>
<dbReference type="Pfam" id="PF13380">
    <property type="entry name" value="CoA_binding_2"/>
    <property type="match status" value="1"/>
</dbReference>
<dbReference type="SUPFAM" id="SSF52210">
    <property type="entry name" value="Succinyl-CoA synthetase domains"/>
    <property type="match status" value="2"/>
</dbReference>
<dbReference type="GO" id="GO:0043758">
    <property type="term" value="F:acetate-CoA ligase (ADP-forming) activity"/>
    <property type="evidence" value="ECO:0007669"/>
    <property type="project" value="UniProtKB-EC"/>
</dbReference>
<dbReference type="Gene3D" id="3.30.1490.20">
    <property type="entry name" value="ATP-grasp fold, A domain"/>
    <property type="match status" value="1"/>
</dbReference>
<dbReference type="Gene3D" id="3.40.50.720">
    <property type="entry name" value="NAD(P)-binding Rossmann-like Domain"/>
    <property type="match status" value="1"/>
</dbReference>
<keyword evidence="2" id="KW-0547">Nucleotide-binding</keyword>
<dbReference type="InterPro" id="IPR051538">
    <property type="entry name" value="Acyl-CoA_Synth/Transferase"/>
</dbReference>
<evidence type="ECO:0000256" key="2">
    <source>
        <dbReference type="ARBA" id="ARBA00022741"/>
    </source>
</evidence>
<keyword evidence="3" id="KW-0067">ATP-binding</keyword>
<dbReference type="Proteomes" id="UP001281761">
    <property type="component" value="Unassembled WGS sequence"/>
</dbReference>
<dbReference type="Pfam" id="PF13549">
    <property type="entry name" value="ATP-grasp_5"/>
    <property type="match status" value="1"/>
</dbReference>
<evidence type="ECO:0000313" key="6">
    <source>
        <dbReference type="EMBL" id="KAK2948907.1"/>
    </source>
</evidence>
<feature type="domain" description="CoA-binding" evidence="5">
    <location>
        <begin position="10"/>
        <end position="107"/>
    </location>
</feature>
<dbReference type="SMART" id="SM00881">
    <property type="entry name" value="CoA_binding"/>
    <property type="match status" value="1"/>
</dbReference>
<feature type="coiled-coil region" evidence="4">
    <location>
        <begin position="491"/>
        <end position="518"/>
    </location>
</feature>
<protein>
    <submittedName>
        <fullName evidence="6">Acetate--CoA ligase</fullName>
        <ecNumber evidence="6">6.2.1.13</ecNumber>
    </submittedName>
</protein>
<gene>
    <name evidence="6" type="ORF">BLNAU_16125</name>
</gene>
<reference evidence="6 7" key="1">
    <citation type="journal article" date="2022" name="bioRxiv">
        <title>Genomics of Preaxostyla Flagellates Illuminates Evolutionary Transitions and the Path Towards Mitochondrial Loss.</title>
        <authorList>
            <person name="Novak L.V.F."/>
            <person name="Treitli S.C."/>
            <person name="Pyrih J."/>
            <person name="Halakuc P."/>
            <person name="Pipaliya S.V."/>
            <person name="Vacek V."/>
            <person name="Brzon O."/>
            <person name="Soukal P."/>
            <person name="Eme L."/>
            <person name="Dacks J.B."/>
            <person name="Karnkowska A."/>
            <person name="Elias M."/>
            <person name="Hampl V."/>
        </authorList>
    </citation>
    <scope>NUCLEOTIDE SEQUENCE [LARGE SCALE GENOMIC DNA]</scope>
    <source>
        <strain evidence="6">NAU3</strain>
        <tissue evidence="6">Gut</tissue>
    </source>
</reference>
<dbReference type="Gene3D" id="3.30.470.20">
    <property type="entry name" value="ATP-grasp fold, B domain"/>
    <property type="match status" value="1"/>
</dbReference>
<keyword evidence="7" id="KW-1185">Reference proteome</keyword>
<evidence type="ECO:0000256" key="4">
    <source>
        <dbReference type="SAM" id="Coils"/>
    </source>
</evidence>